<evidence type="ECO:0000259" key="1">
    <source>
        <dbReference type="Pfam" id="PF13372"/>
    </source>
</evidence>
<dbReference type="RefSeq" id="WP_082110399.1">
    <property type="nucleotide sequence ID" value="NZ_CBDIPD010000134.1"/>
</dbReference>
<organism evidence="2 3">
    <name type="scientific">Nitrosomonas communis</name>
    <dbReference type="NCBI Taxonomy" id="44574"/>
    <lineage>
        <taxon>Bacteria</taxon>
        <taxon>Pseudomonadati</taxon>
        <taxon>Pseudomonadota</taxon>
        <taxon>Betaproteobacteria</taxon>
        <taxon>Nitrosomonadales</taxon>
        <taxon>Nitrosomonadaceae</taxon>
        <taxon>Nitrosomonas</taxon>
    </lineage>
</organism>
<dbReference type="Pfam" id="PF13372">
    <property type="entry name" value="Alginate_exp"/>
    <property type="match status" value="1"/>
</dbReference>
<protein>
    <submittedName>
        <fullName evidence="2">Alginate export protein</fullName>
    </submittedName>
</protein>
<evidence type="ECO:0000313" key="3">
    <source>
        <dbReference type="Proteomes" id="UP000324176"/>
    </source>
</evidence>
<reference evidence="2 3" key="1">
    <citation type="submission" date="2019-07" db="EMBL/GenBank/DDBJ databases">
        <title>Active sludge and wastewater microbial communities from Klosterneuburg, Austria.</title>
        <authorList>
            <person name="Wagner M."/>
        </authorList>
    </citation>
    <scope>NUCLEOTIDE SEQUENCE [LARGE SCALE GENOMIC DNA]</scope>
    <source>
        <strain evidence="2 3">Nm2</strain>
    </source>
</reference>
<dbReference type="OrthoDB" id="9789168at2"/>
<dbReference type="EMBL" id="VNHT01000008">
    <property type="protein sequence ID" value="TYP91635.1"/>
    <property type="molecule type" value="Genomic_DNA"/>
</dbReference>
<dbReference type="AlphaFoldDB" id="A0A5D3YHM2"/>
<feature type="domain" description="Alginate export" evidence="1">
    <location>
        <begin position="112"/>
        <end position="494"/>
    </location>
</feature>
<dbReference type="Gene3D" id="2.40.160.100">
    <property type="match status" value="1"/>
</dbReference>
<proteinExistence type="predicted"/>
<sequence>MMRNNKEIISMMVCLVIGFHLGGNISFAAEEQVTEEKKAKKSLLFNKDAVVAQAQNTETQKTQNPSVIFKNNTGRNGFDVEEPVGSTRFDFDRLTDLMENDKTPLAAMAPDWLNLAIEHRTRYDVYDHGFTRAIPDGNEMIHQRTRFLFELQNIIDWAKFTLELTDFRTPLAEHGQQHNPIFANHFDFTQLHLDLFSKNFLGTGYGANFEVGRMILEYGESRLVGGHRWGTFTPTFDGIRFTLGNDKEKWGLHIWGTRPVQREVSELDWNTPESYFSGAHITNRDYRWANFDAYWFQLNEGNNLRQRNLSTPGFRLFAKPTRGSIDYEIESMYQFGDTFDESIFAHRHHGEVGYSFESTPWPLRLIYLFDYASGDRDPNKNFDILYAKRRVEFGPTGMFGPFFPSNLFSPVGFRMNLTPVPNVRLMLSHRAYWLADKRGPFSGSGLQDPTGRAGSFLGHMLDVSVGWDPQWSFLKRVSFDIGFSHIFKGDYFDKVPNSPGSKDTNYGYTMATIKF</sequence>
<accession>A0A5D3YHM2</accession>
<dbReference type="InterPro" id="IPR053728">
    <property type="entry name" value="Alginate_Permeability_Chnl"/>
</dbReference>
<dbReference type="InterPro" id="IPR025388">
    <property type="entry name" value="Alginate_export_dom"/>
</dbReference>
<dbReference type="Proteomes" id="UP000324176">
    <property type="component" value="Unassembled WGS sequence"/>
</dbReference>
<gene>
    <name evidence="2" type="ORF">BCL69_100864</name>
</gene>
<name>A0A5D3YHM2_9PROT</name>
<evidence type="ECO:0000313" key="2">
    <source>
        <dbReference type="EMBL" id="TYP91635.1"/>
    </source>
</evidence>
<comment type="caution">
    <text evidence="2">The sequence shown here is derived from an EMBL/GenBank/DDBJ whole genome shotgun (WGS) entry which is preliminary data.</text>
</comment>